<organism evidence="1 2">
    <name type="scientific">Favolaschia claudopus</name>
    <dbReference type="NCBI Taxonomy" id="2862362"/>
    <lineage>
        <taxon>Eukaryota</taxon>
        <taxon>Fungi</taxon>
        <taxon>Dikarya</taxon>
        <taxon>Basidiomycota</taxon>
        <taxon>Agaricomycotina</taxon>
        <taxon>Agaricomycetes</taxon>
        <taxon>Agaricomycetidae</taxon>
        <taxon>Agaricales</taxon>
        <taxon>Marasmiineae</taxon>
        <taxon>Mycenaceae</taxon>
        <taxon>Favolaschia</taxon>
    </lineage>
</organism>
<comment type="caution">
    <text evidence="1">The sequence shown here is derived from an EMBL/GenBank/DDBJ whole genome shotgun (WGS) entry which is preliminary data.</text>
</comment>
<protein>
    <submittedName>
        <fullName evidence="1">Gti1/Pac2 family-domain-containing protein</fullName>
    </submittedName>
</protein>
<dbReference type="InterPro" id="IPR018608">
    <property type="entry name" value="Gti1/Pac2"/>
</dbReference>
<sequence>MSFKKRSGTSPQKPTCSNIRIRSPDDAHKIFFGVHCGTLSMVTRRLDSNERATIQTGSVYVWEESDASGIGIERWTDGKRWGPSRVQQEFLVYEETDNLEEDGIWSTRQLLAKKTYSAFVQTNLGRRKWHLCTYFEQSMETPLGTVDEIVILQSLVVPLGMFVGARSVKPWVWF</sequence>
<keyword evidence="2" id="KW-1185">Reference proteome</keyword>
<dbReference type="GO" id="GO:0003677">
    <property type="term" value="F:DNA binding"/>
    <property type="evidence" value="ECO:0007669"/>
    <property type="project" value="TreeGrafter"/>
</dbReference>
<dbReference type="Proteomes" id="UP001362999">
    <property type="component" value="Unassembled WGS sequence"/>
</dbReference>
<proteinExistence type="predicted"/>
<dbReference type="EMBL" id="JAWWNJ010000079">
    <property type="protein sequence ID" value="KAK7002431.1"/>
    <property type="molecule type" value="Genomic_DNA"/>
</dbReference>
<dbReference type="PANTHER" id="PTHR28027">
    <property type="entry name" value="TRANSCRIPTIONAL REGULATOR MIT1"/>
    <property type="match status" value="1"/>
</dbReference>
<name>A0AAW0A953_9AGAR</name>
<dbReference type="PANTHER" id="PTHR28027:SF2">
    <property type="entry name" value="TRANSCRIPTIONAL REGULATOR MIT1"/>
    <property type="match status" value="1"/>
</dbReference>
<evidence type="ECO:0000313" key="1">
    <source>
        <dbReference type="EMBL" id="KAK7002431.1"/>
    </source>
</evidence>
<dbReference type="AlphaFoldDB" id="A0AAW0A953"/>
<reference evidence="1 2" key="1">
    <citation type="journal article" date="2024" name="J Genomics">
        <title>Draft genome sequencing and assembly of Favolaschia claudopus CIRM-BRFM 2984 isolated from oak limbs.</title>
        <authorList>
            <person name="Navarro D."/>
            <person name="Drula E."/>
            <person name="Chaduli D."/>
            <person name="Cazenave R."/>
            <person name="Ahrendt S."/>
            <person name="Wang J."/>
            <person name="Lipzen A."/>
            <person name="Daum C."/>
            <person name="Barry K."/>
            <person name="Grigoriev I.V."/>
            <person name="Favel A."/>
            <person name="Rosso M.N."/>
            <person name="Martin F."/>
        </authorList>
    </citation>
    <scope>NUCLEOTIDE SEQUENCE [LARGE SCALE GENOMIC DNA]</scope>
    <source>
        <strain evidence="1 2">CIRM-BRFM 2984</strain>
    </source>
</reference>
<dbReference type="Pfam" id="PF09729">
    <property type="entry name" value="Gti1_Pac2"/>
    <property type="match status" value="1"/>
</dbReference>
<evidence type="ECO:0000313" key="2">
    <source>
        <dbReference type="Proteomes" id="UP001362999"/>
    </source>
</evidence>
<gene>
    <name evidence="1" type="ORF">R3P38DRAFT_2556909</name>
</gene>
<accession>A0AAW0A953</accession>